<dbReference type="GO" id="GO:0016746">
    <property type="term" value="F:acyltransferase activity"/>
    <property type="evidence" value="ECO:0007669"/>
    <property type="project" value="UniProtKB-KW"/>
</dbReference>
<feature type="domain" description="BPL/LPL catalytic" evidence="1">
    <location>
        <begin position="10"/>
        <end position="197"/>
    </location>
</feature>
<dbReference type="PROSITE" id="PS51733">
    <property type="entry name" value="BPL_LPL_CATALYTIC"/>
    <property type="match status" value="1"/>
</dbReference>
<dbReference type="EC" id="2.3.1.204" evidence="2"/>
<organism evidence="2 3">
    <name type="scientific">Roseovarius indicus</name>
    <dbReference type="NCBI Taxonomy" id="540747"/>
    <lineage>
        <taxon>Bacteria</taxon>
        <taxon>Pseudomonadati</taxon>
        <taxon>Pseudomonadota</taxon>
        <taxon>Alphaproteobacteria</taxon>
        <taxon>Rhodobacterales</taxon>
        <taxon>Roseobacteraceae</taxon>
        <taxon>Roseovarius</taxon>
    </lineage>
</organism>
<protein>
    <submittedName>
        <fullName evidence="2">Octanoyl-[GcvH]:protein N-octanoyltransferase</fullName>
        <ecNumber evidence="2">2.3.1.204</ecNumber>
    </submittedName>
</protein>
<dbReference type="Gene3D" id="3.30.930.10">
    <property type="entry name" value="Bira Bifunctional Protein, Domain 2"/>
    <property type="match status" value="1"/>
</dbReference>
<dbReference type="RefSeq" id="WP_057820268.1">
    <property type="nucleotide sequence ID" value="NZ_CP031598.1"/>
</dbReference>
<keyword evidence="2" id="KW-0012">Acyltransferase</keyword>
<dbReference type="PANTHER" id="PTHR43679:SF2">
    <property type="entry name" value="OCTANOYL-[GCVH]:PROTEIN N-OCTANOYLTRANSFERASE"/>
    <property type="match status" value="1"/>
</dbReference>
<reference evidence="2 3" key="1">
    <citation type="submission" date="2018-08" db="EMBL/GenBank/DDBJ databases">
        <title>Genetic Globetrotter - A new plasmid hitch-hiking vast phylogenetic and geographic distances.</title>
        <authorList>
            <person name="Vollmers J."/>
            <person name="Petersen J."/>
        </authorList>
    </citation>
    <scope>NUCLEOTIDE SEQUENCE [LARGE SCALE GENOMIC DNA]</scope>
    <source>
        <strain evidence="2 3">DSM 26383</strain>
    </source>
</reference>
<dbReference type="OrthoDB" id="7364083at2"/>
<proteinExistence type="predicted"/>
<dbReference type="KEGG" id="rid:RIdsm_04438"/>
<evidence type="ECO:0000313" key="3">
    <source>
        <dbReference type="Proteomes" id="UP000325785"/>
    </source>
</evidence>
<gene>
    <name evidence="2" type="primary">lipL</name>
    <name evidence="2" type="ORF">RIdsm_04438</name>
</gene>
<keyword evidence="2" id="KW-0808">Transferase</keyword>
<dbReference type="Pfam" id="PF21948">
    <property type="entry name" value="LplA-B_cat"/>
    <property type="match status" value="1"/>
</dbReference>
<name>A0A5P3AIJ7_9RHOB</name>
<dbReference type="PANTHER" id="PTHR43679">
    <property type="entry name" value="OCTANOYLTRANSFERASE LIPM-RELATED"/>
    <property type="match status" value="1"/>
</dbReference>
<dbReference type="AlphaFoldDB" id="A0A5P3AIJ7"/>
<dbReference type="SUPFAM" id="SSF55681">
    <property type="entry name" value="Class II aaRS and biotin synthetases"/>
    <property type="match status" value="1"/>
</dbReference>
<dbReference type="Proteomes" id="UP000325785">
    <property type="component" value="Chromosome"/>
</dbReference>
<dbReference type="InterPro" id="IPR050664">
    <property type="entry name" value="Octanoyltrans_LipM/LipL"/>
</dbReference>
<dbReference type="InterPro" id="IPR045864">
    <property type="entry name" value="aa-tRNA-synth_II/BPL/LPL"/>
</dbReference>
<dbReference type="InterPro" id="IPR004143">
    <property type="entry name" value="BPL_LPL_catalytic"/>
</dbReference>
<evidence type="ECO:0000313" key="2">
    <source>
        <dbReference type="EMBL" id="QEW28606.1"/>
    </source>
</evidence>
<dbReference type="EMBL" id="CP031598">
    <property type="protein sequence ID" value="QEW28606.1"/>
    <property type="molecule type" value="Genomic_DNA"/>
</dbReference>
<accession>A0A5P3AIJ7</accession>
<evidence type="ECO:0000259" key="1">
    <source>
        <dbReference type="PROSITE" id="PS51733"/>
    </source>
</evidence>
<sequence>MAMLSAVASGDTRRAAFFWSVAAPCLVLPDRYARSETYPQAARTCAAAGWPVTTRKTGGGITPQGPGVLNVALAFTVAPPKGRDIRGSYAEITDPLTEAFASLGIASSAQPVEGSFCDGDYNLAVAGRKIVGTAQRWRGNTCLAHALILIDIDLAPAVTAVQQLATALGHDTRFALDVHSRLADLAAHPDTLTEDLNAALHKALANRAYADWTPASA</sequence>